<evidence type="ECO:0000256" key="7">
    <source>
        <dbReference type="ARBA" id="ARBA00043767"/>
    </source>
</evidence>
<keyword evidence="4" id="KW-0378">Hydrolase</keyword>
<comment type="catalytic activity">
    <reaction evidence="10">
        <text>N-acetyl-beta-D-6-sulfogalactosaminyl-(1-&gt;4)-alpha-L-iduronyl-(1-&gt;3)-N-acetyl-D-6-sulfogalactosamine + H2O = alpha-L-iduronyl-(1-&gt;3)-N-acetyl-D-6-sulfogalactosamine + N-acetyl-D-6-sulfogalactosamine</text>
        <dbReference type="Rhea" id="RHEA:64384"/>
        <dbReference type="ChEBI" id="CHEBI:15377"/>
        <dbReference type="ChEBI" id="CHEBI:152567"/>
        <dbReference type="ChEBI" id="CHEBI:152568"/>
        <dbReference type="ChEBI" id="CHEBI:153064"/>
    </reaction>
    <physiologicalReaction direction="left-to-right" evidence="10">
        <dbReference type="Rhea" id="RHEA:64385"/>
    </physiologicalReaction>
</comment>
<proteinExistence type="inferred from homology"/>
<reference evidence="15" key="1">
    <citation type="submission" date="2003-08" db="EMBL/GenBank/DDBJ databases">
        <authorList>
            <person name="Birren B."/>
            <person name="Nusbaum C."/>
            <person name="Abebe A."/>
            <person name="Abouelleil A."/>
            <person name="Adekoya E."/>
            <person name="Ait-zahra M."/>
            <person name="Allen N."/>
            <person name="Allen T."/>
            <person name="An P."/>
            <person name="Anderson M."/>
            <person name="Anderson S."/>
            <person name="Arachchi H."/>
            <person name="Armbruster J."/>
            <person name="Bachantsang P."/>
            <person name="Baldwin J."/>
            <person name="Barry A."/>
            <person name="Bayul T."/>
            <person name="Blitshsteyn B."/>
            <person name="Bloom T."/>
            <person name="Blye J."/>
            <person name="Boguslavskiy L."/>
            <person name="Borowsky M."/>
            <person name="Boukhgalter B."/>
            <person name="Brunache A."/>
            <person name="Butler J."/>
            <person name="Calixte N."/>
            <person name="Calvo S."/>
            <person name="Camarata J."/>
            <person name="Campo K."/>
            <person name="Chang J."/>
            <person name="Cheshatsang Y."/>
            <person name="Citroen M."/>
            <person name="Collymore A."/>
            <person name="Considine T."/>
            <person name="Cook A."/>
            <person name="Cooke P."/>
            <person name="Corum B."/>
            <person name="Cuomo C."/>
            <person name="David R."/>
            <person name="Dawoe T."/>
            <person name="Degray S."/>
            <person name="Dodge S."/>
            <person name="Dooley K."/>
            <person name="Dorje P."/>
            <person name="Dorjee K."/>
            <person name="Dorris L."/>
            <person name="Duffey N."/>
            <person name="Dupes A."/>
            <person name="Elkins T."/>
            <person name="Engels R."/>
            <person name="Erickson J."/>
            <person name="Farina A."/>
            <person name="Faro S."/>
            <person name="Ferreira P."/>
            <person name="Fischer H."/>
            <person name="Fitzgerald M."/>
            <person name="Foley K."/>
            <person name="Gage D."/>
            <person name="Galagan J."/>
            <person name="Gearin G."/>
            <person name="Gnerre S."/>
            <person name="Gnirke A."/>
            <person name="Goyette A."/>
            <person name="Graham J."/>
            <person name="Grandbois E."/>
            <person name="Gyaltsen K."/>
            <person name="Hafez N."/>
            <person name="Hagopian D."/>
            <person name="Hagos B."/>
            <person name="Hall J."/>
            <person name="Hatcher B."/>
            <person name="Heller A."/>
            <person name="Higgins H."/>
            <person name="Honan T."/>
            <person name="Horn A."/>
            <person name="Houde N."/>
            <person name="Hughes L."/>
            <person name="Hulme W."/>
            <person name="Husby E."/>
            <person name="Iliev I."/>
            <person name="Jaffe D."/>
            <person name="Jones C."/>
            <person name="Kamal M."/>
            <person name="Kamat A."/>
            <person name="Kamvysselis M."/>
            <person name="Karlsson E."/>
            <person name="Kells C."/>
            <person name="Kieu A."/>
            <person name="Kisner P."/>
            <person name="Kodira C."/>
            <person name="Kulbokas E."/>
            <person name="Labutti K."/>
            <person name="Lama D."/>
            <person name="Landers T."/>
            <person name="Leger J."/>
            <person name="Levine S."/>
            <person name="Lewis D."/>
            <person name="Lewis T."/>
            <person name="Lindblad-toh K."/>
            <person name="Liu X."/>
            <person name="Lokyitsang T."/>
            <person name="Lokyitsang Y."/>
            <person name="Lucien O."/>
            <person name="Lui A."/>
            <person name="Ma L.J."/>
            <person name="Mabbitt R."/>
            <person name="Macdonald J."/>
            <person name="Maclean C."/>
            <person name="Major J."/>
            <person name="Manning J."/>
            <person name="Marabella R."/>
            <person name="Maru K."/>
            <person name="Matthews C."/>
            <person name="Mauceli E."/>
            <person name="Mccarthy M."/>
            <person name="Mcdonough S."/>
            <person name="Mcghee T."/>
            <person name="Meldrim J."/>
            <person name="Meneus L."/>
            <person name="Mesirov J."/>
            <person name="Mihalev A."/>
            <person name="Mihova T."/>
            <person name="Mikkelsen T."/>
            <person name="Mlenga V."/>
            <person name="Moru K."/>
            <person name="Mozes J."/>
            <person name="Mulrain L."/>
            <person name="Munson G."/>
            <person name="Naylor J."/>
            <person name="Newes C."/>
            <person name="Nguyen C."/>
            <person name="Nguyen N."/>
            <person name="Nguyen T."/>
            <person name="Nicol R."/>
            <person name="Nielsen C."/>
            <person name="Nizzari M."/>
            <person name="Norbu C."/>
            <person name="Norbu N."/>
            <person name="O'donnell P."/>
            <person name="Okoawo O."/>
            <person name="O'leary S."/>
            <person name="Omotosho B."/>
            <person name="O'neill K."/>
            <person name="Osman S."/>
            <person name="Parker S."/>
            <person name="Perrin D."/>
            <person name="Phunkhang P."/>
            <person name="Piqani B."/>
            <person name="Purcell S."/>
            <person name="Rachupka T."/>
            <person name="Ramasamy U."/>
            <person name="Rameau R."/>
            <person name="Ray V."/>
            <person name="Raymond C."/>
            <person name="Retta R."/>
            <person name="Richardson S."/>
            <person name="Rise C."/>
            <person name="Rodriguez J."/>
            <person name="Rogers J."/>
            <person name="Rogov P."/>
            <person name="Rutman M."/>
            <person name="Schupbach R."/>
            <person name="Seaman C."/>
            <person name="Settipalli S."/>
            <person name="Sharpe T."/>
            <person name="Sheridan J."/>
            <person name="Sherpa N."/>
            <person name="Shi J."/>
            <person name="Smirnov S."/>
            <person name="Smith C."/>
            <person name="Sougnez C."/>
            <person name="Spencer B."/>
            <person name="Stalker J."/>
            <person name="Stange-thomann N."/>
            <person name="Stavropoulos S."/>
            <person name="Stetson K."/>
            <person name="Stone C."/>
            <person name="Stone S."/>
            <person name="Stubbs M."/>
            <person name="Talamas J."/>
            <person name="Tchuinga P."/>
            <person name="Tenzing P."/>
            <person name="Tesfaye S."/>
            <person name="Theodore J."/>
            <person name="Thoulutsang Y."/>
            <person name="Topham K."/>
            <person name="Towey S."/>
            <person name="Tsamla T."/>
            <person name="Tsomo N."/>
            <person name="Vallee D."/>
            <person name="Vassiliev H."/>
            <person name="Venkataraman V."/>
            <person name="Vinson J."/>
            <person name="Vo A."/>
            <person name="Wade C."/>
            <person name="Wang S."/>
            <person name="Wangchuk T."/>
            <person name="Wangdi T."/>
            <person name="Whittaker C."/>
            <person name="Wilkinson J."/>
            <person name="Wu Y."/>
            <person name="Wyman D."/>
            <person name="Yadav S."/>
            <person name="Yang S."/>
            <person name="Yang X."/>
            <person name="Yeager S."/>
            <person name="Yee E."/>
            <person name="Young G."/>
            <person name="Zainoun J."/>
            <person name="Zembeck L."/>
            <person name="Zimmer A."/>
            <person name="Zody M."/>
            <person name="Lander E."/>
        </authorList>
    </citation>
    <scope>NUCLEOTIDE SEQUENCE [LARGE SCALE GENOMIC DNA]</scope>
</reference>
<dbReference type="Ensembl" id="ENSCSAVT00000017556.1">
    <property type="protein sequence ID" value="ENSCSAVP00000017366.1"/>
    <property type="gene ID" value="ENSCSAVG00000010225.1"/>
</dbReference>
<dbReference type="STRING" id="51511.ENSCSAVP00000017366"/>
<dbReference type="SUPFAM" id="SSF51445">
    <property type="entry name" value="(Trans)glycosidases"/>
    <property type="match status" value="1"/>
</dbReference>
<comment type="similarity">
    <text evidence="2">Belongs to the glycosyl hydrolase 20 family.</text>
</comment>
<organism evidence="14 15">
    <name type="scientific">Ciona savignyi</name>
    <name type="common">Pacific transparent sea squirt</name>
    <dbReference type="NCBI Taxonomy" id="51511"/>
    <lineage>
        <taxon>Eukaryota</taxon>
        <taxon>Metazoa</taxon>
        <taxon>Chordata</taxon>
        <taxon>Tunicata</taxon>
        <taxon>Ascidiacea</taxon>
        <taxon>Phlebobranchia</taxon>
        <taxon>Cionidae</taxon>
        <taxon>Ciona</taxon>
    </lineage>
</organism>
<keyword evidence="5" id="KW-0326">Glycosidase</keyword>
<dbReference type="PRINTS" id="PR00738">
    <property type="entry name" value="GLHYDRLASE20"/>
</dbReference>
<evidence type="ECO:0000256" key="1">
    <source>
        <dbReference type="ARBA" id="ARBA00001231"/>
    </source>
</evidence>
<dbReference type="InterPro" id="IPR029018">
    <property type="entry name" value="Hex-like_dom2"/>
</dbReference>
<dbReference type="eggNOG" id="KOG2499">
    <property type="taxonomic scope" value="Eukaryota"/>
</dbReference>
<dbReference type="GO" id="GO:0030203">
    <property type="term" value="P:glycosaminoglycan metabolic process"/>
    <property type="evidence" value="ECO:0007669"/>
    <property type="project" value="TreeGrafter"/>
</dbReference>
<dbReference type="InterPro" id="IPR025705">
    <property type="entry name" value="Beta_hexosaminidase_sua/sub"/>
</dbReference>
<dbReference type="Pfam" id="PF02838">
    <property type="entry name" value="Glyco_hydro_20b"/>
    <property type="match status" value="1"/>
</dbReference>
<comment type="catalytic activity">
    <reaction evidence="9">
        <text>N-acetyl-beta-D-galactosaminyl-(1-&gt;4)-beta-D-3-sulfogalactosyl-(1-&gt;4)-beta-D-glucosyl-(1&lt;-&gt;1')-ceramide + H2O = a beta-D-3-sulfogalactosyl-(1-&gt;4)-beta-D-glucosyl-(1&lt;-&gt;1')-ceramide + N-acetyl-beta-D-galactosamine</text>
        <dbReference type="Rhea" id="RHEA:48276"/>
        <dbReference type="ChEBI" id="CHEBI:15377"/>
        <dbReference type="ChEBI" id="CHEBI:28497"/>
        <dbReference type="ChEBI" id="CHEBI:90163"/>
        <dbReference type="ChEBI" id="CHEBI:90164"/>
    </reaction>
    <physiologicalReaction direction="left-to-right" evidence="9">
        <dbReference type="Rhea" id="RHEA:48277"/>
    </physiologicalReaction>
</comment>
<evidence type="ECO:0000256" key="10">
    <source>
        <dbReference type="ARBA" id="ARBA00049464"/>
    </source>
</evidence>
<dbReference type="PANTHER" id="PTHR22600">
    <property type="entry name" value="BETA-HEXOSAMINIDASE"/>
    <property type="match status" value="1"/>
</dbReference>
<evidence type="ECO:0000259" key="13">
    <source>
        <dbReference type="Pfam" id="PF02838"/>
    </source>
</evidence>
<evidence type="ECO:0000256" key="5">
    <source>
        <dbReference type="ARBA" id="ARBA00023295"/>
    </source>
</evidence>
<evidence type="ECO:0000313" key="15">
    <source>
        <dbReference type="Proteomes" id="UP000007875"/>
    </source>
</evidence>
<dbReference type="InParanoid" id="H2ZIF0"/>
<evidence type="ECO:0000256" key="3">
    <source>
        <dbReference type="ARBA" id="ARBA00012663"/>
    </source>
</evidence>
<dbReference type="Pfam" id="PF00728">
    <property type="entry name" value="Glyco_hydro_20"/>
    <property type="match status" value="1"/>
</dbReference>
<comment type="catalytic activity">
    <reaction evidence="8">
        <text>a ganglioside GM2 + H2O = a ganglioside GM3 + N-acetyl-beta-D-galactosamine</text>
        <dbReference type="Rhea" id="RHEA:47968"/>
        <dbReference type="ChEBI" id="CHEBI:15377"/>
        <dbReference type="ChEBI" id="CHEBI:28497"/>
        <dbReference type="ChEBI" id="CHEBI:79210"/>
        <dbReference type="ChEBI" id="CHEBI:79218"/>
    </reaction>
    <physiologicalReaction direction="left-to-right" evidence="8">
        <dbReference type="Rhea" id="RHEA:47969"/>
    </physiologicalReaction>
</comment>
<comment type="catalytic activity">
    <reaction evidence="7">
        <text>a ganglioside GM2 (d18:1(4E)) + H2O = a ganglioside GM3 (d18:1(4E)) + N-acetyl-beta-D-galactosamine</text>
        <dbReference type="Rhea" id="RHEA:47940"/>
        <dbReference type="ChEBI" id="CHEBI:15377"/>
        <dbReference type="ChEBI" id="CHEBI:28497"/>
        <dbReference type="ChEBI" id="CHEBI:60065"/>
        <dbReference type="ChEBI" id="CHEBI:71502"/>
    </reaction>
    <physiologicalReaction direction="left-to-right" evidence="7">
        <dbReference type="Rhea" id="RHEA:47941"/>
    </physiologicalReaction>
</comment>
<dbReference type="GO" id="GO:0016020">
    <property type="term" value="C:membrane"/>
    <property type="evidence" value="ECO:0007669"/>
    <property type="project" value="TreeGrafter"/>
</dbReference>
<dbReference type="InterPro" id="IPR015883">
    <property type="entry name" value="Glyco_hydro_20_cat"/>
</dbReference>
<dbReference type="OMA" id="AQRCHTE"/>
<dbReference type="GO" id="GO:0004563">
    <property type="term" value="F:beta-N-acetylhexosaminidase activity"/>
    <property type="evidence" value="ECO:0007669"/>
    <property type="project" value="UniProtKB-EC"/>
</dbReference>
<evidence type="ECO:0000256" key="11">
    <source>
        <dbReference type="PIRSR" id="PIRSR625705-1"/>
    </source>
</evidence>
<dbReference type="PANTHER" id="PTHR22600:SF57">
    <property type="entry name" value="BETA-N-ACETYLHEXOSAMINIDASE"/>
    <property type="match status" value="1"/>
</dbReference>
<accession>H2ZIF0</accession>
<dbReference type="EC" id="3.2.1.52" evidence="3"/>
<reference evidence="14" key="2">
    <citation type="submission" date="2025-08" db="UniProtKB">
        <authorList>
            <consortium name="Ensembl"/>
        </authorList>
    </citation>
    <scope>IDENTIFICATION</scope>
</reference>
<evidence type="ECO:0000256" key="4">
    <source>
        <dbReference type="ARBA" id="ARBA00022801"/>
    </source>
</evidence>
<name>H2ZIF0_CIOSA</name>
<dbReference type="GO" id="GO:0005975">
    <property type="term" value="P:carbohydrate metabolic process"/>
    <property type="evidence" value="ECO:0007669"/>
    <property type="project" value="InterPro"/>
</dbReference>
<dbReference type="Gene3D" id="3.20.20.80">
    <property type="entry name" value="Glycosidases"/>
    <property type="match status" value="1"/>
</dbReference>
<feature type="domain" description="Beta-hexosaminidase bacterial type N-terminal" evidence="13">
    <location>
        <begin position="56"/>
        <end position="119"/>
    </location>
</feature>
<dbReference type="Gene3D" id="3.30.379.10">
    <property type="entry name" value="Chitobiase/beta-hexosaminidase domain 2-like"/>
    <property type="match status" value="1"/>
</dbReference>
<evidence type="ECO:0000256" key="2">
    <source>
        <dbReference type="ARBA" id="ARBA00006285"/>
    </source>
</evidence>
<keyword evidence="15" id="KW-1185">Reference proteome</keyword>
<dbReference type="Proteomes" id="UP000007875">
    <property type="component" value="Unassembled WGS sequence"/>
</dbReference>
<dbReference type="AlphaFoldDB" id="H2ZIF0"/>
<sequence length="400" mass="44841">MSLKELMVVDNGLWCVCSTNHPTDIQDEAKKIAELFGLRYLPGTEPCPPSNVMMIVADKVEGVPDSNESYKIRIDNARSMIIITAPSSAGIYYAGRTLLSLAERNGSMQLSFPTGTIKDSPRYGYRGLHIDVARNFVPADDVIKIIEAIALYKMNKLHFHLTDDEGWRIEIDGLPELTQIGAQRCHTETEEDCLFPALGSGPNKSTSGTGFYSAEEYKRILRAAVHHHVEVIPEIDTPGHSHAAIQAMEARYRKYRYDDKASAEEFRLADPNDISTAMSVQHFRNNALNPCMASSYRFVEKVITEIKKLHSDIQPLQTIHMGGDEVAKKSWEGSPICNNFIATSADFPHSTVDLQEYYIRKVSDICKQHHLKLAVWEDGAMRSPEMVPYQKSSLSSEVMT</sequence>
<evidence type="ECO:0000256" key="9">
    <source>
        <dbReference type="ARBA" id="ARBA00047301"/>
    </source>
</evidence>
<feature type="domain" description="Glycoside hydrolase family 20 catalytic" evidence="12">
    <location>
        <begin position="123"/>
        <end position="384"/>
    </location>
</feature>
<evidence type="ECO:0000256" key="6">
    <source>
        <dbReference type="ARBA" id="ARBA00023505"/>
    </source>
</evidence>
<dbReference type="HOGENOM" id="CLU_689910_0_0_1"/>
<protein>
    <recommendedName>
        <fullName evidence="3">beta-N-acetylhexosaminidase</fullName>
        <ecNumber evidence="3">3.2.1.52</ecNumber>
    </recommendedName>
</protein>
<evidence type="ECO:0000259" key="12">
    <source>
        <dbReference type="Pfam" id="PF00728"/>
    </source>
</evidence>
<dbReference type="SUPFAM" id="SSF55545">
    <property type="entry name" value="beta-N-acetylhexosaminidase-like domain"/>
    <property type="match status" value="1"/>
</dbReference>
<comment type="catalytic activity">
    <reaction evidence="1">
        <text>Hydrolysis of terminal non-reducing N-acetyl-D-hexosamine residues in N-acetyl-beta-D-hexosaminides.</text>
        <dbReference type="EC" id="3.2.1.52"/>
    </reaction>
</comment>
<reference evidence="14" key="3">
    <citation type="submission" date="2025-09" db="UniProtKB">
        <authorList>
            <consortium name="Ensembl"/>
        </authorList>
    </citation>
    <scope>IDENTIFICATION</scope>
</reference>
<feature type="active site" description="Proton donor" evidence="11">
    <location>
        <position position="325"/>
    </location>
</feature>
<dbReference type="InterPro" id="IPR015882">
    <property type="entry name" value="HEX_bac_N"/>
</dbReference>
<evidence type="ECO:0000256" key="8">
    <source>
        <dbReference type="ARBA" id="ARBA00043827"/>
    </source>
</evidence>
<comment type="catalytic activity">
    <reaction evidence="6">
        <text>beta-D-GalNAc-(1-&gt;4)-alpha-L-IdoA-(1-&gt;3)-beta-D-GalNAc-4-sulfate-(1-&gt;4)-alpha-L-IdoA-(1-&gt;3)-D-GalNAc-4-sulfate + H2O = alpha-L-IdoA-(1-&gt;3)-beta-D-GalNAc-4-sulfate-(1-&gt;4)-alpha-L-IdoA-(1-&gt;3)-D-GalNAc-4-sulfate + N-acetyl-D-galactosamine</text>
        <dbReference type="Rhea" id="RHEA:64372"/>
        <dbReference type="ChEBI" id="CHEBI:15377"/>
        <dbReference type="ChEBI" id="CHEBI:28037"/>
        <dbReference type="ChEBI" id="CHEBI:152565"/>
        <dbReference type="ChEBI" id="CHEBI:152566"/>
    </reaction>
    <physiologicalReaction direction="left-to-right" evidence="6">
        <dbReference type="Rhea" id="RHEA:64373"/>
    </physiologicalReaction>
</comment>
<dbReference type="GeneTree" id="ENSGT00390000008107"/>
<evidence type="ECO:0000313" key="14">
    <source>
        <dbReference type="Ensembl" id="ENSCSAVP00000017366.1"/>
    </source>
</evidence>
<dbReference type="InterPro" id="IPR017853">
    <property type="entry name" value="GH"/>
</dbReference>